<evidence type="ECO:0000313" key="2">
    <source>
        <dbReference type="EMBL" id="MDT9001615.1"/>
    </source>
</evidence>
<name>A0ABU3PGA2_9BURK</name>
<accession>A0ABU3PGA2</accession>
<dbReference type="RefSeq" id="WP_315652499.1">
    <property type="nucleotide sequence ID" value="NZ_JAVXZY010000010.1"/>
</dbReference>
<keyword evidence="3" id="KW-1185">Reference proteome</keyword>
<protein>
    <submittedName>
        <fullName evidence="2">Uncharacterized protein</fullName>
    </submittedName>
</protein>
<sequence length="56" mass="5813">MDATKNLTQSIAEQAEQLAGPQALPLELLKLVGGGDGTPAQLNQTADPITLPKGTW</sequence>
<comment type="caution">
    <text evidence="2">The sequence shown here is derived from an EMBL/GenBank/DDBJ whole genome shotgun (WGS) entry which is preliminary data.</text>
</comment>
<proteinExistence type="predicted"/>
<gene>
    <name evidence="2" type="ORF">RQP53_20225</name>
</gene>
<evidence type="ECO:0000313" key="3">
    <source>
        <dbReference type="Proteomes" id="UP001246372"/>
    </source>
</evidence>
<evidence type="ECO:0000256" key="1">
    <source>
        <dbReference type="SAM" id="MobiDB-lite"/>
    </source>
</evidence>
<reference evidence="2" key="1">
    <citation type="submission" date="2023-09" db="EMBL/GenBank/DDBJ databases">
        <title>Paucibacter sp. APW11 Genome sequencing and assembly.</title>
        <authorList>
            <person name="Kim I."/>
        </authorList>
    </citation>
    <scope>NUCLEOTIDE SEQUENCE</scope>
    <source>
        <strain evidence="2">APW11</strain>
    </source>
</reference>
<feature type="region of interest" description="Disordered" evidence="1">
    <location>
        <begin position="35"/>
        <end position="56"/>
    </location>
</feature>
<dbReference type="EMBL" id="JAVXZY010000010">
    <property type="protein sequence ID" value="MDT9001615.1"/>
    <property type="molecule type" value="Genomic_DNA"/>
</dbReference>
<organism evidence="2 3">
    <name type="scientific">Roseateles aquae</name>
    <dbReference type="NCBI Taxonomy" id="3077235"/>
    <lineage>
        <taxon>Bacteria</taxon>
        <taxon>Pseudomonadati</taxon>
        <taxon>Pseudomonadota</taxon>
        <taxon>Betaproteobacteria</taxon>
        <taxon>Burkholderiales</taxon>
        <taxon>Sphaerotilaceae</taxon>
        <taxon>Roseateles</taxon>
    </lineage>
</organism>
<dbReference type="Proteomes" id="UP001246372">
    <property type="component" value="Unassembled WGS sequence"/>
</dbReference>